<protein>
    <submittedName>
        <fullName evidence="2">Uncharacterized protein</fullName>
    </submittedName>
</protein>
<dbReference type="PATRIC" id="fig|523844.20.peg.2409"/>
<dbReference type="STRING" id="523844.MSTHT_1948"/>
<accession>A0A0E3KQ24</accession>
<evidence type="ECO:0000313" key="2">
    <source>
        <dbReference type="EMBL" id="AKB13706.1"/>
    </source>
</evidence>
<dbReference type="OrthoDB" id="133115at2157"/>
<reference evidence="2 3" key="1">
    <citation type="submission" date="2014-07" db="EMBL/GenBank/DDBJ databases">
        <title>Methanogenic archaea and the global carbon cycle.</title>
        <authorList>
            <person name="Henriksen J.R."/>
            <person name="Luke J."/>
            <person name="Reinhart S."/>
            <person name="Benedict M.N."/>
            <person name="Youngblut N.D."/>
            <person name="Metcalf M.E."/>
            <person name="Whitaker R.J."/>
            <person name="Metcalf W.W."/>
        </authorList>
    </citation>
    <scope>NUCLEOTIDE SEQUENCE [LARGE SCALE GENOMIC DNA]</scope>
    <source>
        <strain evidence="3">ATCC 43570 / DSM 1825 / OCM 12 / VKM B-1830 / TM-1</strain>
    </source>
</reference>
<evidence type="ECO:0000313" key="3">
    <source>
        <dbReference type="Proteomes" id="UP000066529"/>
    </source>
</evidence>
<gene>
    <name evidence="2" type="ORF">MSTHT_1948</name>
</gene>
<organism evidence="2 3">
    <name type="scientific">Methanosarcina thermophila (strain ATCC 43570 / DSM 1825 / OCM 12 / VKM B-1830 / TM-1)</name>
    <dbReference type="NCBI Taxonomy" id="523844"/>
    <lineage>
        <taxon>Archaea</taxon>
        <taxon>Methanobacteriati</taxon>
        <taxon>Methanobacteriota</taxon>
        <taxon>Stenosarchaea group</taxon>
        <taxon>Methanomicrobia</taxon>
        <taxon>Methanosarcinales</taxon>
        <taxon>Methanosarcinaceae</taxon>
        <taxon>Methanosarcina</taxon>
    </lineage>
</organism>
<evidence type="ECO:0000256" key="1">
    <source>
        <dbReference type="SAM" id="MobiDB-lite"/>
    </source>
</evidence>
<sequence length="105" mass="12123">MTDNSSEPEDLPKGLPNNPESQKKNESETVETGIATRYWLELLPYPEGSTRSLWLFVNNDWRHLDNPDPSTQITVQDAFCKCQGRLEVQVWYSEDVIRGLLVRTK</sequence>
<proteinExistence type="predicted"/>
<dbReference type="AlphaFoldDB" id="A0A0E3KQ24"/>
<dbReference type="Proteomes" id="UP000066529">
    <property type="component" value="Chromosome"/>
</dbReference>
<feature type="region of interest" description="Disordered" evidence="1">
    <location>
        <begin position="1"/>
        <end position="30"/>
    </location>
</feature>
<dbReference type="RefSeq" id="WP_048167707.1">
    <property type="nucleotide sequence ID" value="NZ_CP009501.1"/>
</dbReference>
<dbReference type="KEGG" id="mthr:MSTHT_1948"/>
<dbReference type="GeneID" id="41602670"/>
<dbReference type="EMBL" id="CP009501">
    <property type="protein sequence ID" value="AKB13706.1"/>
    <property type="molecule type" value="Genomic_DNA"/>
</dbReference>
<dbReference type="HOGENOM" id="CLU_157712_0_0_2"/>
<name>A0A0E3KQ24_METTT</name>